<dbReference type="STRING" id="126957.T1JL31"/>
<dbReference type="EnsemblMetazoa" id="SMAR014561-RA">
    <property type="protein sequence ID" value="SMAR014561-PA"/>
    <property type="gene ID" value="SMAR014561"/>
</dbReference>
<evidence type="ECO:0000256" key="5">
    <source>
        <dbReference type="SAM" id="Phobius"/>
    </source>
</evidence>
<keyword evidence="5" id="KW-0812">Transmembrane</keyword>
<dbReference type="GO" id="GO:0098978">
    <property type="term" value="C:glutamatergic synapse"/>
    <property type="evidence" value="ECO:0007669"/>
    <property type="project" value="TreeGrafter"/>
</dbReference>
<evidence type="ECO:0000259" key="6">
    <source>
        <dbReference type="PROSITE" id="PS51021"/>
    </source>
</evidence>
<dbReference type="GO" id="GO:0098793">
    <property type="term" value="C:presynapse"/>
    <property type="evidence" value="ECO:0007669"/>
    <property type="project" value="TreeGrafter"/>
</dbReference>
<evidence type="ECO:0000256" key="2">
    <source>
        <dbReference type="ARBA" id="ARBA00006697"/>
    </source>
</evidence>
<evidence type="ECO:0000256" key="1">
    <source>
        <dbReference type="ARBA" id="ARBA00004170"/>
    </source>
</evidence>
<keyword evidence="4 5" id="KW-0472">Membrane</keyword>
<dbReference type="InterPro" id="IPR050384">
    <property type="entry name" value="Endophilin_SH3RF"/>
</dbReference>
<reference evidence="8" key="1">
    <citation type="submission" date="2011-05" db="EMBL/GenBank/DDBJ databases">
        <authorList>
            <person name="Richards S.R."/>
            <person name="Qu J."/>
            <person name="Jiang H."/>
            <person name="Jhangiani S.N."/>
            <person name="Agravi P."/>
            <person name="Goodspeed R."/>
            <person name="Gross S."/>
            <person name="Mandapat C."/>
            <person name="Jackson L."/>
            <person name="Mathew T."/>
            <person name="Pu L."/>
            <person name="Thornton R."/>
            <person name="Saada N."/>
            <person name="Wilczek-Boney K.B."/>
            <person name="Lee S."/>
            <person name="Kovar C."/>
            <person name="Wu Y."/>
            <person name="Scherer S.E."/>
            <person name="Worley K.C."/>
            <person name="Muzny D.M."/>
            <person name="Gibbs R."/>
        </authorList>
    </citation>
    <scope>NUCLEOTIDE SEQUENCE</scope>
    <source>
        <strain evidence="8">Brora</strain>
    </source>
</reference>
<sequence>MSLAGLKKQFNKANQYMSEKMGGAEATKLTVDFVDMERKTDVTVELVDDLIVKTKEYLQPNPASRAKLMAVSKISKLSGQAKSSAYPQPEGVLGESMVKFGRALGEDGPFAVALIETGETMKQMADLKYALEDNVKQNFLEPLHHLQTKDLKDVMHHRKKLHGRRLDYDCKKRKQIKGGHVTDEEIRAAEDKFDESLYLAQMGMHNLLENDVEQISQLVALAEALQEYHKLCADVLQSVSERLAEAKNEAINRPRLEYVPKKLHELGIHVHDEEDGDFNGAPPPTRPHTPPRLLDLLITHRLVLQFIPQIIRKFLSFLDPMVVTLVLLNTKYSILFFLAARTI</sequence>
<dbReference type="GO" id="GO:0005737">
    <property type="term" value="C:cytoplasm"/>
    <property type="evidence" value="ECO:0007669"/>
    <property type="project" value="InterPro"/>
</dbReference>
<dbReference type="PROSITE" id="PS51021">
    <property type="entry name" value="BAR"/>
    <property type="match status" value="1"/>
</dbReference>
<dbReference type="PANTHER" id="PTHR14167">
    <property type="entry name" value="SH3 DOMAIN-CONTAINING"/>
    <property type="match status" value="1"/>
</dbReference>
<evidence type="ECO:0000256" key="4">
    <source>
        <dbReference type="ARBA" id="ARBA00023136"/>
    </source>
</evidence>
<accession>T1JL31</accession>
<proteinExistence type="inferred from homology"/>
<protein>
    <recommendedName>
        <fullName evidence="6">BAR domain-containing protein</fullName>
    </recommendedName>
</protein>
<dbReference type="AlphaFoldDB" id="T1JL31"/>
<dbReference type="CDD" id="cd07592">
    <property type="entry name" value="BAR_Endophilin_A"/>
    <property type="match status" value="1"/>
</dbReference>
<dbReference type="Proteomes" id="UP000014500">
    <property type="component" value="Unassembled WGS sequence"/>
</dbReference>
<comment type="subcellular location">
    <subcellularLocation>
        <location evidence="1">Membrane</location>
        <topology evidence="1">Peripheral membrane protein</topology>
    </subcellularLocation>
</comment>
<comment type="similarity">
    <text evidence="2">Belongs to the endophilin family.</text>
</comment>
<dbReference type="Pfam" id="PF03114">
    <property type="entry name" value="BAR"/>
    <property type="match status" value="1"/>
</dbReference>
<dbReference type="Gene3D" id="1.20.1270.60">
    <property type="entry name" value="Arfaptin homology (AH) domain/BAR domain"/>
    <property type="match status" value="1"/>
</dbReference>
<dbReference type="GO" id="GO:0016191">
    <property type="term" value="P:synaptic vesicle uncoating"/>
    <property type="evidence" value="ECO:0007669"/>
    <property type="project" value="TreeGrafter"/>
</dbReference>
<dbReference type="PANTHER" id="PTHR14167:SF81">
    <property type="entry name" value="ENDOPHILIN-A"/>
    <property type="match status" value="1"/>
</dbReference>
<dbReference type="OMA" id="ETALDYH"/>
<dbReference type="InterPro" id="IPR004148">
    <property type="entry name" value="BAR_dom"/>
</dbReference>
<evidence type="ECO:0000313" key="8">
    <source>
        <dbReference type="Proteomes" id="UP000014500"/>
    </source>
</evidence>
<reference evidence="7" key="2">
    <citation type="submission" date="2015-02" db="UniProtKB">
        <authorList>
            <consortium name="EnsemblMetazoa"/>
        </authorList>
    </citation>
    <scope>IDENTIFICATION</scope>
</reference>
<dbReference type="SMART" id="SM00721">
    <property type="entry name" value="BAR"/>
    <property type="match status" value="1"/>
</dbReference>
<keyword evidence="5" id="KW-1133">Transmembrane helix</keyword>
<feature type="domain" description="BAR" evidence="6">
    <location>
        <begin position="18"/>
        <end position="252"/>
    </location>
</feature>
<dbReference type="SUPFAM" id="SSF103657">
    <property type="entry name" value="BAR/IMD domain-like"/>
    <property type="match status" value="1"/>
</dbReference>
<dbReference type="HOGENOM" id="CLU_047887_0_0_1"/>
<organism evidence="7 8">
    <name type="scientific">Strigamia maritima</name>
    <name type="common">European centipede</name>
    <name type="synonym">Geophilus maritimus</name>
    <dbReference type="NCBI Taxonomy" id="126957"/>
    <lineage>
        <taxon>Eukaryota</taxon>
        <taxon>Metazoa</taxon>
        <taxon>Ecdysozoa</taxon>
        <taxon>Arthropoda</taxon>
        <taxon>Myriapoda</taxon>
        <taxon>Chilopoda</taxon>
        <taxon>Pleurostigmophora</taxon>
        <taxon>Geophilomorpha</taxon>
        <taxon>Linotaeniidae</taxon>
        <taxon>Strigamia</taxon>
    </lineage>
</organism>
<evidence type="ECO:0000313" key="7">
    <source>
        <dbReference type="EnsemblMetazoa" id="SMAR014561-PA"/>
    </source>
</evidence>
<feature type="transmembrane region" description="Helical" evidence="5">
    <location>
        <begin position="321"/>
        <end position="340"/>
    </location>
</feature>
<dbReference type="EMBL" id="JH431629">
    <property type="status" value="NOT_ANNOTATED_CDS"/>
    <property type="molecule type" value="Genomic_DNA"/>
</dbReference>
<keyword evidence="8" id="KW-1185">Reference proteome</keyword>
<dbReference type="PhylomeDB" id="T1JL31"/>
<name>T1JL31_STRMM</name>
<dbReference type="InterPro" id="IPR027267">
    <property type="entry name" value="AH/BAR_dom_sf"/>
</dbReference>
<evidence type="ECO:0000256" key="3">
    <source>
        <dbReference type="ARBA" id="ARBA00023054"/>
    </source>
</evidence>
<keyword evidence="3" id="KW-0175">Coiled coil</keyword>
<dbReference type="eggNOG" id="KOG1118">
    <property type="taxonomic scope" value="Eukaryota"/>
</dbReference>